<comment type="similarity">
    <text evidence="5">Belongs to the vitamin-B12 dependent methionine synthase family.</text>
</comment>
<comment type="cofactor">
    <cofactor evidence="3">
        <name>methylcob(III)alamin</name>
        <dbReference type="ChEBI" id="CHEBI:28115"/>
    </cofactor>
</comment>
<keyword evidence="14" id="KW-0862">Zinc</keyword>
<comment type="catalytic activity">
    <reaction evidence="1">
        <text>(6S)-5-methyl-5,6,7,8-tetrahydrofolate + L-homocysteine = (6S)-5,6,7,8-tetrahydrofolate + L-methionine</text>
        <dbReference type="Rhea" id="RHEA:11172"/>
        <dbReference type="ChEBI" id="CHEBI:18608"/>
        <dbReference type="ChEBI" id="CHEBI:57453"/>
        <dbReference type="ChEBI" id="CHEBI:57844"/>
        <dbReference type="ChEBI" id="CHEBI:58199"/>
        <dbReference type="EC" id="2.1.1.13"/>
    </reaction>
</comment>
<dbReference type="GO" id="GO:0008705">
    <property type="term" value="F:methionine synthase activity"/>
    <property type="evidence" value="ECO:0007669"/>
    <property type="project" value="UniProtKB-EC"/>
</dbReference>
<feature type="domain" description="Hcy-binding" evidence="21">
    <location>
        <begin position="1"/>
        <end position="58"/>
    </location>
</feature>
<organism evidence="22 23">
    <name type="scientific">Streptomyces xanthophaeus</name>
    <dbReference type="NCBI Taxonomy" id="67385"/>
    <lineage>
        <taxon>Bacteria</taxon>
        <taxon>Bacillati</taxon>
        <taxon>Actinomycetota</taxon>
        <taxon>Actinomycetes</taxon>
        <taxon>Kitasatosporales</taxon>
        <taxon>Streptomycetaceae</taxon>
        <taxon>Streptomyces</taxon>
    </lineage>
</organism>
<evidence type="ECO:0000256" key="18">
    <source>
        <dbReference type="ARBA" id="ARBA00031040"/>
    </source>
</evidence>
<feature type="region of interest" description="Disordered" evidence="20">
    <location>
        <begin position="154"/>
        <end position="213"/>
    </location>
</feature>
<evidence type="ECO:0000259" key="21">
    <source>
        <dbReference type="PROSITE" id="PS50970"/>
    </source>
</evidence>
<accession>A0A919LG44</accession>
<comment type="function">
    <text evidence="17">Catalyzes the transfer of a methyl group from methyl-cobalamin to homocysteine, yielding enzyme-bound cob(I)alamin and methionine. Subsequently, remethylates the cofactor using methyltetrahydrofolate.</text>
</comment>
<dbReference type="InterPro" id="IPR000489">
    <property type="entry name" value="Pterin-binding_dom"/>
</dbReference>
<evidence type="ECO:0000256" key="16">
    <source>
        <dbReference type="ARBA" id="ARBA00023285"/>
    </source>
</evidence>
<name>A0A919LG44_9ACTN</name>
<evidence type="ECO:0000256" key="7">
    <source>
        <dbReference type="ARBA" id="ARBA00013998"/>
    </source>
</evidence>
<keyword evidence="23" id="KW-1185">Reference proteome</keyword>
<evidence type="ECO:0000256" key="1">
    <source>
        <dbReference type="ARBA" id="ARBA00001700"/>
    </source>
</evidence>
<keyword evidence="11" id="KW-0808">Transferase</keyword>
<dbReference type="PROSITE" id="PS50970">
    <property type="entry name" value="HCY"/>
    <property type="match status" value="1"/>
</dbReference>
<evidence type="ECO:0000256" key="12">
    <source>
        <dbReference type="ARBA" id="ARBA00022691"/>
    </source>
</evidence>
<dbReference type="PANTHER" id="PTHR45833:SF1">
    <property type="entry name" value="METHIONINE SYNTHASE"/>
    <property type="match status" value="1"/>
</dbReference>
<evidence type="ECO:0000256" key="13">
    <source>
        <dbReference type="ARBA" id="ARBA00022723"/>
    </source>
</evidence>
<keyword evidence="10" id="KW-0846">Cobalamin</keyword>
<keyword evidence="13" id="KW-0479">Metal-binding</keyword>
<dbReference type="AlphaFoldDB" id="A0A919LG44"/>
<comment type="caution">
    <text evidence="22">The sequence shown here is derived from an EMBL/GenBank/DDBJ whole genome shotgun (WGS) entry which is preliminary data.</text>
</comment>
<dbReference type="GO" id="GO:0046653">
    <property type="term" value="P:tetrahydrofolate metabolic process"/>
    <property type="evidence" value="ECO:0007669"/>
    <property type="project" value="TreeGrafter"/>
</dbReference>
<dbReference type="EC" id="2.1.1.13" evidence="6"/>
<evidence type="ECO:0000256" key="14">
    <source>
        <dbReference type="ARBA" id="ARBA00022833"/>
    </source>
</evidence>
<dbReference type="GO" id="GO:0031419">
    <property type="term" value="F:cobalamin binding"/>
    <property type="evidence" value="ECO:0007669"/>
    <property type="project" value="UniProtKB-KW"/>
</dbReference>
<evidence type="ECO:0000256" key="11">
    <source>
        <dbReference type="ARBA" id="ARBA00022679"/>
    </source>
</evidence>
<dbReference type="GO" id="GO:0046872">
    <property type="term" value="F:metal ion binding"/>
    <property type="evidence" value="ECO:0007669"/>
    <property type="project" value="UniProtKB-KW"/>
</dbReference>
<evidence type="ECO:0000256" key="8">
    <source>
        <dbReference type="ARBA" id="ARBA00022603"/>
    </source>
</evidence>
<keyword evidence="15" id="KW-0486">Methionine biosynthesis</keyword>
<sequence>MHANAGLPVLTKNGAHFPLGPEGLADAQQDFVTGYGLSLIGGCCGTTPAHMREVVERVRGLTPTPRTPQAEPGAASIYQTVPFRQDSAYMAIGERTNANGSKKFRDAMLEARWDDCVEIARDQIREGAHMLDLCIDYVGRDGVADMEELAGRFATASTLPDRPGLHRGRGDPGGPGEARRAAPSSTRSTSRTATDPSRASRRSPSWPRSTAPH</sequence>
<dbReference type="PANTHER" id="PTHR45833">
    <property type="entry name" value="METHIONINE SYNTHASE"/>
    <property type="match status" value="1"/>
</dbReference>
<dbReference type="SUPFAM" id="SSF82282">
    <property type="entry name" value="Homocysteine S-methyltransferase"/>
    <property type="match status" value="1"/>
</dbReference>
<evidence type="ECO:0000256" key="10">
    <source>
        <dbReference type="ARBA" id="ARBA00022628"/>
    </source>
</evidence>
<keyword evidence="16" id="KW-0170">Cobalt</keyword>
<gene>
    <name evidence="22" type="ORF">Sxan_76990</name>
</gene>
<dbReference type="EMBL" id="BNEE01000010">
    <property type="protein sequence ID" value="GHI90335.1"/>
    <property type="molecule type" value="Genomic_DNA"/>
</dbReference>
<evidence type="ECO:0000256" key="2">
    <source>
        <dbReference type="ARBA" id="ARBA00001947"/>
    </source>
</evidence>
<keyword evidence="8" id="KW-0489">Methyltransferase</keyword>
<dbReference type="Pfam" id="PF00809">
    <property type="entry name" value="Pterin_bind"/>
    <property type="match status" value="1"/>
</dbReference>
<evidence type="ECO:0000256" key="3">
    <source>
        <dbReference type="ARBA" id="ARBA00001956"/>
    </source>
</evidence>
<evidence type="ECO:0000313" key="23">
    <source>
        <dbReference type="Proteomes" id="UP000600026"/>
    </source>
</evidence>
<evidence type="ECO:0000256" key="17">
    <source>
        <dbReference type="ARBA" id="ARBA00025552"/>
    </source>
</evidence>
<comment type="pathway">
    <text evidence="4">Amino-acid biosynthesis; L-methionine biosynthesis via de novo pathway; L-methionine from L-homocysteine (MetH route): step 1/1.</text>
</comment>
<dbReference type="Gene3D" id="3.20.20.20">
    <property type="entry name" value="Dihydropteroate synthase-like"/>
    <property type="match status" value="1"/>
</dbReference>
<dbReference type="GO" id="GO:0032259">
    <property type="term" value="P:methylation"/>
    <property type="evidence" value="ECO:0007669"/>
    <property type="project" value="UniProtKB-KW"/>
</dbReference>
<evidence type="ECO:0000256" key="5">
    <source>
        <dbReference type="ARBA" id="ARBA00010398"/>
    </source>
</evidence>
<keyword evidence="9" id="KW-0028">Amino-acid biosynthesis</keyword>
<dbReference type="Pfam" id="PF02574">
    <property type="entry name" value="S-methyl_trans"/>
    <property type="match status" value="1"/>
</dbReference>
<evidence type="ECO:0000256" key="6">
    <source>
        <dbReference type="ARBA" id="ARBA00012032"/>
    </source>
</evidence>
<evidence type="ECO:0000313" key="22">
    <source>
        <dbReference type="EMBL" id="GHI90335.1"/>
    </source>
</evidence>
<protein>
    <recommendedName>
        <fullName evidence="7">Methionine synthase</fullName>
        <ecNumber evidence="6">2.1.1.13</ecNumber>
    </recommendedName>
    <alternativeName>
        <fullName evidence="18">5-methyltetrahydrofolate--homocysteine methyltransferase</fullName>
    </alternativeName>
</protein>
<feature type="compositionally biased region" description="Low complexity" evidence="20">
    <location>
        <begin position="181"/>
        <end position="213"/>
    </location>
</feature>
<dbReference type="InterPro" id="IPR003726">
    <property type="entry name" value="HCY_dom"/>
</dbReference>
<proteinExistence type="inferred from homology"/>
<dbReference type="Gene3D" id="3.20.20.330">
    <property type="entry name" value="Homocysteine-binding-like domain"/>
    <property type="match status" value="1"/>
</dbReference>
<evidence type="ECO:0000256" key="4">
    <source>
        <dbReference type="ARBA" id="ARBA00005178"/>
    </source>
</evidence>
<dbReference type="InterPro" id="IPR011005">
    <property type="entry name" value="Dihydropteroate_synth-like_sf"/>
</dbReference>
<evidence type="ECO:0000256" key="19">
    <source>
        <dbReference type="PROSITE-ProRule" id="PRU00333"/>
    </source>
</evidence>
<reference evidence="22" key="1">
    <citation type="submission" date="2020-09" db="EMBL/GenBank/DDBJ databases">
        <title>Whole genome shotgun sequence of Streptomyces xanthophaeus NBRC 12829.</title>
        <authorList>
            <person name="Komaki H."/>
            <person name="Tamura T."/>
        </authorList>
    </citation>
    <scope>NUCLEOTIDE SEQUENCE</scope>
    <source>
        <strain evidence="22">NBRC 12829</strain>
    </source>
</reference>
<dbReference type="InterPro" id="IPR050554">
    <property type="entry name" value="Met_Synthase/Corrinoid"/>
</dbReference>
<evidence type="ECO:0000256" key="20">
    <source>
        <dbReference type="SAM" id="MobiDB-lite"/>
    </source>
</evidence>
<dbReference type="InterPro" id="IPR036589">
    <property type="entry name" value="HCY_dom_sf"/>
</dbReference>
<comment type="caution">
    <text evidence="19">Lacks conserved residue(s) required for the propagation of feature annotation.</text>
</comment>
<dbReference type="GO" id="GO:0050667">
    <property type="term" value="P:homocysteine metabolic process"/>
    <property type="evidence" value="ECO:0007669"/>
    <property type="project" value="TreeGrafter"/>
</dbReference>
<evidence type="ECO:0000256" key="9">
    <source>
        <dbReference type="ARBA" id="ARBA00022605"/>
    </source>
</evidence>
<evidence type="ECO:0000256" key="15">
    <source>
        <dbReference type="ARBA" id="ARBA00023167"/>
    </source>
</evidence>
<comment type="cofactor">
    <cofactor evidence="2">
        <name>Zn(2+)</name>
        <dbReference type="ChEBI" id="CHEBI:29105"/>
    </cofactor>
</comment>
<dbReference type="Proteomes" id="UP000600026">
    <property type="component" value="Unassembled WGS sequence"/>
</dbReference>
<dbReference type="GO" id="GO:0005829">
    <property type="term" value="C:cytosol"/>
    <property type="evidence" value="ECO:0007669"/>
    <property type="project" value="TreeGrafter"/>
</dbReference>
<keyword evidence="12" id="KW-0949">S-adenosyl-L-methionine</keyword>